<gene>
    <name evidence="8" type="ORF">J2Z17_002702</name>
</gene>
<dbReference type="InterPro" id="IPR007267">
    <property type="entry name" value="GtrA_DPMS_TM"/>
</dbReference>
<evidence type="ECO:0000256" key="3">
    <source>
        <dbReference type="ARBA" id="ARBA00022692"/>
    </source>
</evidence>
<evidence type="ECO:0000256" key="5">
    <source>
        <dbReference type="ARBA" id="ARBA00023136"/>
    </source>
</evidence>
<dbReference type="Proteomes" id="UP000759443">
    <property type="component" value="Unassembled WGS sequence"/>
</dbReference>
<dbReference type="EMBL" id="JAGGJU010000007">
    <property type="protein sequence ID" value="MBP1851257.1"/>
    <property type="molecule type" value="Genomic_DNA"/>
</dbReference>
<feature type="domain" description="GtrA/DPMS transmembrane" evidence="7">
    <location>
        <begin position="6"/>
        <end position="122"/>
    </location>
</feature>
<dbReference type="RefSeq" id="WP_209945812.1">
    <property type="nucleotide sequence ID" value="NZ_JAGGJU010000007.1"/>
</dbReference>
<evidence type="ECO:0000313" key="9">
    <source>
        <dbReference type="Proteomes" id="UP000759443"/>
    </source>
</evidence>
<feature type="transmembrane region" description="Helical" evidence="6">
    <location>
        <begin position="99"/>
        <end position="122"/>
    </location>
</feature>
<evidence type="ECO:0000256" key="6">
    <source>
        <dbReference type="SAM" id="Phobius"/>
    </source>
</evidence>
<evidence type="ECO:0000256" key="1">
    <source>
        <dbReference type="ARBA" id="ARBA00004141"/>
    </source>
</evidence>
<sequence>MKRLLRFSLVGGVGFIVDAGTLAILLHFTPLGPYVSRAIAIAFAVCATWQLNRRFTFGASRHSLIREGFRYGSVGLTSSLVNYLIYAGVVFTYPEVNPLAAMVLSSASAMLFSFFGYSRFVFRR</sequence>
<comment type="subcellular location">
    <subcellularLocation>
        <location evidence="1">Membrane</location>
        <topology evidence="1">Multi-pass membrane protein</topology>
    </subcellularLocation>
</comment>
<evidence type="ECO:0000313" key="8">
    <source>
        <dbReference type="EMBL" id="MBP1851257.1"/>
    </source>
</evidence>
<reference evidence="8 9" key="1">
    <citation type="submission" date="2021-03" db="EMBL/GenBank/DDBJ databases">
        <title>Genomic Encyclopedia of Type Strains, Phase IV (KMG-IV): sequencing the most valuable type-strain genomes for metagenomic binning, comparative biology and taxonomic classification.</title>
        <authorList>
            <person name="Goeker M."/>
        </authorList>
    </citation>
    <scope>NUCLEOTIDE SEQUENCE [LARGE SCALE GENOMIC DNA]</scope>
    <source>
        <strain evidence="8 9">DSM 21600</strain>
    </source>
</reference>
<keyword evidence="4 6" id="KW-1133">Transmembrane helix</keyword>
<dbReference type="PANTHER" id="PTHR38459">
    <property type="entry name" value="PROPHAGE BACTOPRENOL-LINKED GLUCOSE TRANSLOCASE HOMOLOG"/>
    <property type="match status" value="1"/>
</dbReference>
<keyword evidence="3 6" id="KW-0812">Transmembrane</keyword>
<dbReference type="PANTHER" id="PTHR38459:SF1">
    <property type="entry name" value="PROPHAGE BACTOPRENOL-LINKED GLUCOSE TRANSLOCASE HOMOLOG"/>
    <property type="match status" value="1"/>
</dbReference>
<protein>
    <submittedName>
        <fullName evidence="8">Flippase GtrA</fullName>
    </submittedName>
</protein>
<comment type="similarity">
    <text evidence="2">Belongs to the GtrA family.</text>
</comment>
<dbReference type="Pfam" id="PF04138">
    <property type="entry name" value="GtrA_DPMS_TM"/>
    <property type="match status" value="1"/>
</dbReference>
<feature type="transmembrane region" description="Helical" evidence="6">
    <location>
        <begin position="34"/>
        <end position="51"/>
    </location>
</feature>
<evidence type="ECO:0000256" key="4">
    <source>
        <dbReference type="ARBA" id="ARBA00022989"/>
    </source>
</evidence>
<evidence type="ECO:0000256" key="2">
    <source>
        <dbReference type="ARBA" id="ARBA00009399"/>
    </source>
</evidence>
<feature type="transmembrane region" description="Helical" evidence="6">
    <location>
        <begin position="7"/>
        <end position="28"/>
    </location>
</feature>
<evidence type="ECO:0000259" key="7">
    <source>
        <dbReference type="Pfam" id="PF04138"/>
    </source>
</evidence>
<proteinExistence type="inferred from homology"/>
<keyword evidence="5 6" id="KW-0472">Membrane</keyword>
<dbReference type="InterPro" id="IPR051401">
    <property type="entry name" value="GtrA_CellWall_Glycosyl"/>
</dbReference>
<organism evidence="8 9">
    <name type="scientific">Rhizobium halophytocola</name>
    <dbReference type="NCBI Taxonomy" id="735519"/>
    <lineage>
        <taxon>Bacteria</taxon>
        <taxon>Pseudomonadati</taxon>
        <taxon>Pseudomonadota</taxon>
        <taxon>Alphaproteobacteria</taxon>
        <taxon>Hyphomicrobiales</taxon>
        <taxon>Rhizobiaceae</taxon>
        <taxon>Rhizobium/Agrobacterium group</taxon>
        <taxon>Rhizobium</taxon>
    </lineage>
</organism>
<feature type="transmembrane region" description="Helical" evidence="6">
    <location>
        <begin position="71"/>
        <end position="93"/>
    </location>
</feature>
<accession>A0ABS4E000</accession>
<keyword evidence="9" id="KW-1185">Reference proteome</keyword>
<comment type="caution">
    <text evidence="8">The sequence shown here is derived from an EMBL/GenBank/DDBJ whole genome shotgun (WGS) entry which is preliminary data.</text>
</comment>
<name>A0ABS4E000_9HYPH</name>